<keyword evidence="6 8" id="KW-0472">Membrane</keyword>
<dbReference type="EMBL" id="CP045122">
    <property type="protein sequence ID" value="QIN80987.1"/>
    <property type="molecule type" value="Genomic_DNA"/>
</dbReference>
<evidence type="ECO:0000256" key="2">
    <source>
        <dbReference type="ARBA" id="ARBA00004936"/>
    </source>
</evidence>
<keyword evidence="10" id="KW-0808">Transferase</keyword>
<feature type="transmembrane region" description="Helical" evidence="8">
    <location>
        <begin position="232"/>
        <end position="255"/>
    </location>
</feature>
<dbReference type="InterPro" id="IPR017850">
    <property type="entry name" value="Alkaline_phosphatase_core_sf"/>
</dbReference>
<evidence type="ECO:0000256" key="7">
    <source>
        <dbReference type="SAM" id="MobiDB-lite"/>
    </source>
</evidence>
<evidence type="ECO:0000313" key="11">
    <source>
        <dbReference type="Proteomes" id="UP000502706"/>
    </source>
</evidence>
<name>A0A6G8Q3U5_9ACTN</name>
<dbReference type="Proteomes" id="UP000502706">
    <property type="component" value="Plasmid unnamed1"/>
</dbReference>
<protein>
    <submittedName>
        <fullName evidence="10">Sulfatase-like hydrolase/transferase</fullName>
    </submittedName>
</protein>
<dbReference type="GO" id="GO:0016787">
    <property type="term" value="F:hydrolase activity"/>
    <property type="evidence" value="ECO:0007669"/>
    <property type="project" value="UniProtKB-KW"/>
</dbReference>
<feature type="compositionally biased region" description="Basic and acidic residues" evidence="7">
    <location>
        <begin position="42"/>
        <end position="53"/>
    </location>
</feature>
<gene>
    <name evidence="10" type="ORF">GBA65_21250</name>
</gene>
<feature type="domain" description="Sulfatase N-terminal" evidence="9">
    <location>
        <begin position="409"/>
        <end position="691"/>
    </location>
</feature>
<organism evidence="10 11">
    <name type="scientific">Rubrobacter marinus</name>
    <dbReference type="NCBI Taxonomy" id="2653852"/>
    <lineage>
        <taxon>Bacteria</taxon>
        <taxon>Bacillati</taxon>
        <taxon>Actinomycetota</taxon>
        <taxon>Rubrobacteria</taxon>
        <taxon>Rubrobacterales</taxon>
        <taxon>Rubrobacteraceae</taxon>
        <taxon>Rubrobacter</taxon>
    </lineage>
</organism>
<evidence type="ECO:0000313" key="10">
    <source>
        <dbReference type="EMBL" id="QIN80987.1"/>
    </source>
</evidence>
<evidence type="ECO:0000256" key="1">
    <source>
        <dbReference type="ARBA" id="ARBA00004651"/>
    </source>
</evidence>
<evidence type="ECO:0000256" key="4">
    <source>
        <dbReference type="ARBA" id="ARBA00022692"/>
    </source>
</evidence>
<evidence type="ECO:0000256" key="8">
    <source>
        <dbReference type="SAM" id="Phobius"/>
    </source>
</evidence>
<dbReference type="SUPFAM" id="SSF53649">
    <property type="entry name" value="Alkaline phosphatase-like"/>
    <property type="match status" value="1"/>
</dbReference>
<keyword evidence="10" id="KW-0378">Hydrolase</keyword>
<dbReference type="InterPro" id="IPR000917">
    <property type="entry name" value="Sulfatase_N"/>
</dbReference>
<keyword evidence="3" id="KW-1003">Cell membrane</keyword>
<dbReference type="Gene3D" id="3.40.720.10">
    <property type="entry name" value="Alkaline Phosphatase, subunit A"/>
    <property type="match status" value="1"/>
</dbReference>
<feature type="transmembrane region" description="Helical" evidence="8">
    <location>
        <begin position="165"/>
        <end position="187"/>
    </location>
</feature>
<dbReference type="InterPro" id="IPR050448">
    <property type="entry name" value="OpgB/LTA_synthase_biosynth"/>
</dbReference>
<dbReference type="PANTHER" id="PTHR47371">
    <property type="entry name" value="LIPOTEICHOIC ACID SYNTHASE"/>
    <property type="match status" value="1"/>
</dbReference>
<feature type="region of interest" description="Disordered" evidence="7">
    <location>
        <begin position="14"/>
        <end position="73"/>
    </location>
</feature>
<keyword evidence="4 8" id="KW-0812">Transmembrane</keyword>
<sequence>MVAPNSEYTAVYRLSWGPRSPSNYGGSEAEKEAPDTGTPHPCSERSRRNREGFDATVPSGRRNVTEGGRRIRPRSRGVAIRERRGPWYATARGRIGSRTPLPWERPRRRHLAGVARVAPVRRHNLTPPRFRFVKSFLNSQRFMRGHDDNTRTAREARFLMGGHDWVYLLGLLVPFVVYDLALKASLIAALPERPNPAGWLGLMRSDLLFGLAYACLWVGLFAVARRGPFRRVVVVLFHLVTILVALVVTGVYRYFRTTGSMPDLDLVLASLSSPKVTGGAVASASSPGLLAVLGIALLYALVGPWLLKRLLVSWGERPSPGRGVAAAGVPWLGVFGLFLASYALFSFSLFPGGPPEAGKAFARDAIVSVAMTGAEETTAEEETTRGDGTVATEQPPPDASLLATGLERRNVVFVHLESTRARSVTPYNEELETTPFMDELAKGSIFAENARAVVPHTSNALVATMCGIDPPTTPEGTDSLGDRIPATCLPQLLKDQGYDSVYFTSSVQTFERRPEVVKNMGYEEFYPVETMDKEGFEKANYFGYEDDIMLEPSRRWLEGQKKTGAPFVAAYETITPHHDYQAPDRYGIEDFAEDEELNRYQNSVRYVDFFLKNLFDQYKEMGLYEDTVFVLYGDHGEGFGEHGRRQHDNAIYDEGLRIPLMIVDPRRAGERVETPVNQPDVLPTVTDMLGYRIRGGDYDGSSLLRPLPEDRTVMSSCWNEDGCLASIKGDVKYIHHFGDKPDEVYDLSEDPLEKDNLAEERPEVARERLPELLEWHARTNDDVVVDAGESPR</sequence>
<feature type="region of interest" description="Disordered" evidence="7">
    <location>
        <begin position="374"/>
        <end position="396"/>
    </location>
</feature>
<comment type="pathway">
    <text evidence="2">Cell wall biogenesis; lipoteichoic acid biosynthesis.</text>
</comment>
<dbReference type="Pfam" id="PF00884">
    <property type="entry name" value="Sulfatase"/>
    <property type="match status" value="1"/>
</dbReference>
<feature type="transmembrane region" description="Helical" evidence="8">
    <location>
        <begin position="288"/>
        <end position="307"/>
    </location>
</feature>
<dbReference type="PANTHER" id="PTHR47371:SF3">
    <property type="entry name" value="PHOSPHOGLYCEROL TRANSFERASE I"/>
    <property type="match status" value="1"/>
</dbReference>
<keyword evidence="11" id="KW-1185">Reference proteome</keyword>
<evidence type="ECO:0000256" key="5">
    <source>
        <dbReference type="ARBA" id="ARBA00022989"/>
    </source>
</evidence>
<keyword evidence="5 8" id="KW-1133">Transmembrane helix</keyword>
<proteinExistence type="predicted"/>
<evidence type="ECO:0000259" key="9">
    <source>
        <dbReference type="Pfam" id="PF00884"/>
    </source>
</evidence>
<dbReference type="Gene3D" id="3.30.1120.10">
    <property type="match status" value="1"/>
</dbReference>
<geneLocation type="plasmid" evidence="10 11">
    <name>unnamed1</name>
</geneLocation>
<dbReference type="GO" id="GO:0005886">
    <property type="term" value="C:plasma membrane"/>
    <property type="evidence" value="ECO:0007669"/>
    <property type="project" value="UniProtKB-SubCell"/>
</dbReference>
<reference evidence="10 11" key="1">
    <citation type="submission" date="2019-10" db="EMBL/GenBank/DDBJ databases">
        <title>Rubrobacter sp nov SCSIO 52915 isolated from a deep-sea sediment in the South China Sea.</title>
        <authorList>
            <person name="Chen R.W."/>
        </authorList>
    </citation>
    <scope>NUCLEOTIDE SEQUENCE [LARGE SCALE GENOMIC DNA]</scope>
    <source>
        <strain evidence="10 11">SCSIO 52915</strain>
        <plasmid evidence="10 11">unnamed1</plasmid>
    </source>
</reference>
<dbReference type="KEGG" id="rmar:GBA65_21250"/>
<evidence type="ECO:0000256" key="6">
    <source>
        <dbReference type="ARBA" id="ARBA00023136"/>
    </source>
</evidence>
<dbReference type="AlphaFoldDB" id="A0A6G8Q3U5"/>
<feature type="transmembrane region" description="Helical" evidence="8">
    <location>
        <begin position="328"/>
        <end position="350"/>
    </location>
</feature>
<feature type="transmembrane region" description="Helical" evidence="8">
    <location>
        <begin position="207"/>
        <end position="225"/>
    </location>
</feature>
<accession>A0A6G8Q3U5</accession>
<dbReference type="GO" id="GO:0016740">
    <property type="term" value="F:transferase activity"/>
    <property type="evidence" value="ECO:0007669"/>
    <property type="project" value="UniProtKB-KW"/>
</dbReference>
<evidence type="ECO:0000256" key="3">
    <source>
        <dbReference type="ARBA" id="ARBA00022475"/>
    </source>
</evidence>
<keyword evidence="10" id="KW-0614">Plasmid</keyword>
<comment type="subcellular location">
    <subcellularLocation>
        <location evidence="1">Cell membrane</location>
        <topology evidence="1">Multi-pass membrane protein</topology>
    </subcellularLocation>
</comment>
<dbReference type="CDD" id="cd16015">
    <property type="entry name" value="LTA_synthase"/>
    <property type="match status" value="1"/>
</dbReference>